<evidence type="ECO:0000313" key="9">
    <source>
        <dbReference type="Proteomes" id="UP000037904"/>
    </source>
</evidence>
<dbReference type="PRINTS" id="PR00385">
    <property type="entry name" value="P450"/>
</dbReference>
<reference evidence="8 9" key="1">
    <citation type="submission" date="2015-04" db="EMBL/GenBank/DDBJ databases">
        <title>The draft genome sequence of Fusarium langsethiae, a T-2/HT-2 mycotoxin producer.</title>
        <authorList>
            <person name="Lysoe E."/>
            <person name="Divon H.H."/>
            <person name="Terzi V."/>
            <person name="Orru L."/>
            <person name="Lamontanara A."/>
            <person name="Kolseth A.-K."/>
            <person name="Frandsen R.J."/>
            <person name="Nielsen K."/>
            <person name="Thrane U."/>
        </authorList>
    </citation>
    <scope>NUCLEOTIDE SEQUENCE [LARGE SCALE GENOMIC DNA]</scope>
    <source>
        <strain evidence="8 9">Fl201059</strain>
    </source>
</reference>
<protein>
    <submittedName>
        <fullName evidence="8">Isotrichodermin c-15 hydroxylase</fullName>
    </submittedName>
</protein>
<evidence type="ECO:0000256" key="5">
    <source>
        <dbReference type="ARBA" id="ARBA00023004"/>
    </source>
</evidence>
<evidence type="ECO:0000256" key="3">
    <source>
        <dbReference type="ARBA" id="ARBA00022617"/>
    </source>
</evidence>
<accession>A0A0M9ERA9</accession>
<keyword evidence="7" id="KW-0472">Membrane</keyword>
<dbReference type="GO" id="GO:0020037">
    <property type="term" value="F:heme binding"/>
    <property type="evidence" value="ECO:0007669"/>
    <property type="project" value="InterPro"/>
</dbReference>
<dbReference type="GO" id="GO:0016705">
    <property type="term" value="F:oxidoreductase activity, acting on paired donors, with incorporation or reduction of molecular oxygen"/>
    <property type="evidence" value="ECO:0007669"/>
    <property type="project" value="InterPro"/>
</dbReference>
<proteinExistence type="inferred from homology"/>
<dbReference type="Gene3D" id="1.10.630.10">
    <property type="entry name" value="Cytochrome P450"/>
    <property type="match status" value="1"/>
</dbReference>
<dbReference type="CDD" id="cd11058">
    <property type="entry name" value="CYP60B-like"/>
    <property type="match status" value="1"/>
</dbReference>
<dbReference type="PANTHER" id="PTHR24305:SF210">
    <property type="entry name" value="CYTOCHROME P450 MONOOXYGENASE ASQL-RELATED"/>
    <property type="match status" value="1"/>
</dbReference>
<dbReference type="Proteomes" id="UP000037904">
    <property type="component" value="Unassembled WGS sequence"/>
</dbReference>
<keyword evidence="3 6" id="KW-0349">Heme</keyword>
<dbReference type="PRINTS" id="PR00463">
    <property type="entry name" value="EP450I"/>
</dbReference>
<dbReference type="InterPro" id="IPR002401">
    <property type="entry name" value="Cyt_P450_E_grp-I"/>
</dbReference>
<keyword evidence="5 6" id="KW-0408">Iron</keyword>
<keyword evidence="9" id="KW-1185">Reference proteome</keyword>
<dbReference type="EMBL" id="JXCE01000326">
    <property type="protein sequence ID" value="KPA38032.1"/>
    <property type="molecule type" value="Genomic_DNA"/>
</dbReference>
<name>A0A0M9ERA9_FUSLA</name>
<dbReference type="Pfam" id="PF00067">
    <property type="entry name" value="p450"/>
    <property type="match status" value="1"/>
</dbReference>
<dbReference type="SUPFAM" id="SSF48264">
    <property type="entry name" value="Cytochrome P450"/>
    <property type="match status" value="1"/>
</dbReference>
<sequence>MTQPFDMAYDSPSQPLEWAYSYFSPAEPFVPPGLASGLYSRANAPINASQDGMQTTSWLGSIDTTENVPVGWLSTGLASEPFPTSYAPDQPYPSHASYWSHELPLFDPLNTGVIPLAQTERPLSRADSQSNTSTALDVHTIHVHLELFLIQPYQIIVRGKFNRQTWNQIRSVILQKWGTEKEWENIKANDLEKIFTILRNTYCIIDYIFPPRKATDLPPSWVCSACVLNPSSCLRGTNLPRPNRSPNAEFGPANQWTLELVMEFFIFEGLFCAFVLGSIWIAILAFYRLFFHPLAKYPGPKLAAWSQLWFINAWTSGTYPLEMQKLHNKYGDVVRVAPNELSFRTPTAHKTIYDRAVRNKPQFLKSDIFYNTRPSTTPPNIVFTRDPDDHRRQKKEIYHAFSSKSLAETQTVIDGYTEAFLEQLMSKGGPETDGVDVSVAYNWLTFDIIGHLTFGESFNCVAQWRPSEWVSPILDFAEMLSLGTVVNRLSVPTFALSLLVPRSFKSSLIHHDEISDSKIARLIRTGQCEDDKTKPSLPQNNIFTRIIGSGDFDPVHLREQSKVMILAGSETTATFLAGVTYFLLTNPQVFAKLKDEIRSTFQSEQEITKESIYKLEYLTGVIEEGLRLFPPAPFGLQRVCPSGASIDGCAIPAGTIVSVDTFVMSRDARFFTDPDEFRPERWIGEGTGDHLEASRPFSTGPRSCLGIKLAYMEARTILSKMVYTYDWEMISPDLRWLDEVRFRMIWKKPKLLVRFHPRQEGSTET</sequence>
<dbReference type="PROSITE" id="PS00086">
    <property type="entry name" value="CYTOCHROME_P450"/>
    <property type="match status" value="1"/>
</dbReference>
<dbReference type="InterPro" id="IPR036396">
    <property type="entry name" value="Cyt_P450_sf"/>
</dbReference>
<dbReference type="InterPro" id="IPR050121">
    <property type="entry name" value="Cytochrome_P450_monoxygenase"/>
</dbReference>
<evidence type="ECO:0000256" key="4">
    <source>
        <dbReference type="ARBA" id="ARBA00022723"/>
    </source>
</evidence>
<keyword evidence="7" id="KW-0812">Transmembrane</keyword>
<dbReference type="PANTHER" id="PTHR24305">
    <property type="entry name" value="CYTOCHROME P450"/>
    <property type="match status" value="1"/>
</dbReference>
<gene>
    <name evidence="8" type="ORF">FLAG1_09140</name>
</gene>
<comment type="cofactor">
    <cofactor evidence="1 6">
        <name>heme</name>
        <dbReference type="ChEBI" id="CHEBI:30413"/>
    </cofactor>
</comment>
<keyword evidence="4 6" id="KW-0479">Metal-binding</keyword>
<dbReference type="GO" id="GO:0005506">
    <property type="term" value="F:iron ion binding"/>
    <property type="evidence" value="ECO:0007669"/>
    <property type="project" value="InterPro"/>
</dbReference>
<dbReference type="AlphaFoldDB" id="A0A0M9ERA9"/>
<feature type="transmembrane region" description="Helical" evidence="7">
    <location>
        <begin position="264"/>
        <end position="287"/>
    </location>
</feature>
<evidence type="ECO:0000256" key="2">
    <source>
        <dbReference type="ARBA" id="ARBA00010617"/>
    </source>
</evidence>
<evidence type="ECO:0000256" key="6">
    <source>
        <dbReference type="PIRSR" id="PIRSR602401-1"/>
    </source>
</evidence>
<evidence type="ECO:0000256" key="7">
    <source>
        <dbReference type="SAM" id="Phobius"/>
    </source>
</evidence>
<comment type="caution">
    <text evidence="8">The sequence shown here is derived from an EMBL/GenBank/DDBJ whole genome shotgun (WGS) entry which is preliminary data.</text>
</comment>
<keyword evidence="7" id="KW-1133">Transmembrane helix</keyword>
<dbReference type="GO" id="GO:0004497">
    <property type="term" value="F:monooxygenase activity"/>
    <property type="evidence" value="ECO:0007669"/>
    <property type="project" value="InterPro"/>
</dbReference>
<evidence type="ECO:0000256" key="1">
    <source>
        <dbReference type="ARBA" id="ARBA00001971"/>
    </source>
</evidence>
<evidence type="ECO:0000313" key="8">
    <source>
        <dbReference type="EMBL" id="KPA38032.1"/>
    </source>
</evidence>
<feature type="binding site" description="axial binding residue" evidence="6">
    <location>
        <position position="704"/>
    </location>
    <ligand>
        <name>heme</name>
        <dbReference type="ChEBI" id="CHEBI:30413"/>
    </ligand>
    <ligandPart>
        <name>Fe</name>
        <dbReference type="ChEBI" id="CHEBI:18248"/>
    </ligandPart>
</feature>
<organism evidence="8 9">
    <name type="scientific">Fusarium langsethiae</name>
    <dbReference type="NCBI Taxonomy" id="179993"/>
    <lineage>
        <taxon>Eukaryota</taxon>
        <taxon>Fungi</taxon>
        <taxon>Dikarya</taxon>
        <taxon>Ascomycota</taxon>
        <taxon>Pezizomycotina</taxon>
        <taxon>Sordariomycetes</taxon>
        <taxon>Hypocreomycetidae</taxon>
        <taxon>Hypocreales</taxon>
        <taxon>Nectriaceae</taxon>
        <taxon>Fusarium</taxon>
    </lineage>
</organism>
<comment type="similarity">
    <text evidence="2">Belongs to the cytochrome P450 family.</text>
</comment>
<dbReference type="InterPro" id="IPR017972">
    <property type="entry name" value="Cyt_P450_CS"/>
</dbReference>
<dbReference type="InterPro" id="IPR001128">
    <property type="entry name" value="Cyt_P450"/>
</dbReference>